<evidence type="ECO:0000313" key="4">
    <source>
        <dbReference type="EMBL" id="QJR43467.1"/>
    </source>
</evidence>
<dbReference type="SUPFAM" id="SSF50199">
    <property type="entry name" value="Staphylococcal nuclease"/>
    <property type="match status" value="1"/>
</dbReference>
<dbReference type="EMBL" id="CP053096">
    <property type="protein sequence ID" value="QJR43467.1"/>
    <property type="molecule type" value="Genomic_DNA"/>
</dbReference>
<dbReference type="PROSITE" id="PS51257">
    <property type="entry name" value="PROKAR_LIPOPROTEIN"/>
    <property type="match status" value="1"/>
</dbReference>
<sequence>MKWLKLIPLLSIPLSTLSCTVNFSQYSKYKLNSYFVADGDTIYAYIDKVKVGIRFYGIDTPETKKSNNSVADLENFFAQKAKAEVIKLLNKQPIKIVKITEDKYKRWVCKVFSNNDKDIALHLLESGLARVKYISKSRKNINYWTNNYENIQYLNELKKSENQAKTTKKGLWFYGERKVFYKK</sequence>
<dbReference type="PANTHER" id="PTHR12302:SF3">
    <property type="entry name" value="SERINE_THREONINE-PROTEIN KINASE 31"/>
    <property type="match status" value="1"/>
</dbReference>
<evidence type="ECO:0000256" key="1">
    <source>
        <dbReference type="ARBA" id="ARBA00022722"/>
    </source>
</evidence>
<name>A0A6M4JBL1_9MOLU</name>
<keyword evidence="3" id="KW-0378">Hydrolase</keyword>
<accession>A0A6M4JBL1</accession>
<dbReference type="KEGG" id="mmir:HLA87_01545"/>
<dbReference type="Gene3D" id="2.40.50.90">
    <property type="match status" value="1"/>
</dbReference>
<dbReference type="AlphaFoldDB" id="A0A6M4JBL1"/>
<evidence type="ECO:0000313" key="5">
    <source>
        <dbReference type="Proteomes" id="UP000500686"/>
    </source>
</evidence>
<dbReference type="PANTHER" id="PTHR12302">
    <property type="entry name" value="EBNA2 BINDING PROTEIN P100"/>
    <property type="match status" value="1"/>
</dbReference>
<dbReference type="RefSeq" id="WP_171111237.1">
    <property type="nucleotide sequence ID" value="NZ_CP053096.1"/>
</dbReference>
<protein>
    <submittedName>
        <fullName evidence="4">Nuclease</fullName>
    </submittedName>
</protein>
<dbReference type="Pfam" id="PF00565">
    <property type="entry name" value="SNase"/>
    <property type="match status" value="1"/>
</dbReference>
<dbReference type="GO" id="GO:0016787">
    <property type="term" value="F:hydrolase activity"/>
    <property type="evidence" value="ECO:0007669"/>
    <property type="project" value="UniProtKB-KW"/>
</dbReference>
<dbReference type="SMART" id="SM00318">
    <property type="entry name" value="SNc"/>
    <property type="match status" value="1"/>
</dbReference>
<dbReference type="InterPro" id="IPR016071">
    <property type="entry name" value="Staphylococal_nuclease_OB-fold"/>
</dbReference>
<dbReference type="InterPro" id="IPR035437">
    <property type="entry name" value="SNase_OB-fold_sf"/>
</dbReference>
<dbReference type="GO" id="GO:0004519">
    <property type="term" value="F:endonuclease activity"/>
    <property type="evidence" value="ECO:0007669"/>
    <property type="project" value="UniProtKB-KW"/>
</dbReference>
<organism evidence="4 5">
    <name type="scientific">Mycoplasma miroungigenitalium</name>
    <dbReference type="NCBI Taxonomy" id="754515"/>
    <lineage>
        <taxon>Bacteria</taxon>
        <taxon>Bacillati</taxon>
        <taxon>Mycoplasmatota</taxon>
        <taxon>Mollicutes</taxon>
        <taxon>Mycoplasmataceae</taxon>
        <taxon>Mycoplasma</taxon>
    </lineage>
</organism>
<keyword evidence="5" id="KW-1185">Reference proteome</keyword>
<proteinExistence type="predicted"/>
<reference evidence="4 5" key="1">
    <citation type="submission" date="2020-05" db="EMBL/GenBank/DDBJ databases">
        <title>Novel Mycoplasma species detected in Mirounga angustirostris (northern elephant seal) from the USA.</title>
        <authorList>
            <person name="Volokhov D.V."/>
        </authorList>
    </citation>
    <scope>NUCLEOTIDE SEQUENCE [LARGE SCALE GENOMIC DNA]</scope>
    <source>
        <strain evidence="4 5">Mirounga ES2806-GEN</strain>
    </source>
</reference>
<keyword evidence="1" id="KW-0540">Nuclease</keyword>
<dbReference type="Proteomes" id="UP000500686">
    <property type="component" value="Chromosome"/>
</dbReference>
<dbReference type="PROSITE" id="PS50830">
    <property type="entry name" value="TNASE_3"/>
    <property type="match status" value="1"/>
</dbReference>
<evidence type="ECO:0000256" key="3">
    <source>
        <dbReference type="ARBA" id="ARBA00022801"/>
    </source>
</evidence>
<keyword evidence="2" id="KW-0255">Endonuclease</keyword>
<gene>
    <name evidence="4" type="ORF">HLA87_01545</name>
</gene>
<evidence type="ECO:0000256" key="2">
    <source>
        <dbReference type="ARBA" id="ARBA00022759"/>
    </source>
</evidence>